<reference evidence="2" key="1">
    <citation type="journal article" date="2023" name="Nat. Plants">
        <title>Single-cell RNA sequencing provides a high-resolution roadmap for understanding the multicellular compartmentation of specialized metabolism.</title>
        <authorList>
            <person name="Sun S."/>
            <person name="Shen X."/>
            <person name="Li Y."/>
            <person name="Li Y."/>
            <person name="Wang S."/>
            <person name="Li R."/>
            <person name="Zhang H."/>
            <person name="Shen G."/>
            <person name="Guo B."/>
            <person name="Wei J."/>
            <person name="Xu J."/>
            <person name="St-Pierre B."/>
            <person name="Chen S."/>
            <person name="Sun C."/>
        </authorList>
    </citation>
    <scope>NUCLEOTIDE SEQUENCE [LARGE SCALE GENOMIC DNA]</scope>
</reference>
<organism evidence="1 2">
    <name type="scientific">Catharanthus roseus</name>
    <name type="common">Madagascar periwinkle</name>
    <name type="synonym">Vinca rosea</name>
    <dbReference type="NCBI Taxonomy" id="4058"/>
    <lineage>
        <taxon>Eukaryota</taxon>
        <taxon>Viridiplantae</taxon>
        <taxon>Streptophyta</taxon>
        <taxon>Embryophyta</taxon>
        <taxon>Tracheophyta</taxon>
        <taxon>Spermatophyta</taxon>
        <taxon>Magnoliopsida</taxon>
        <taxon>eudicotyledons</taxon>
        <taxon>Gunneridae</taxon>
        <taxon>Pentapetalae</taxon>
        <taxon>asterids</taxon>
        <taxon>lamiids</taxon>
        <taxon>Gentianales</taxon>
        <taxon>Apocynaceae</taxon>
        <taxon>Rauvolfioideae</taxon>
        <taxon>Vinceae</taxon>
        <taxon>Catharanthinae</taxon>
        <taxon>Catharanthus</taxon>
    </lineage>
</organism>
<evidence type="ECO:0000313" key="1">
    <source>
        <dbReference type="EMBL" id="KAI5664013.1"/>
    </source>
</evidence>
<accession>A0ACC0AX47</accession>
<evidence type="ECO:0000313" key="2">
    <source>
        <dbReference type="Proteomes" id="UP001060085"/>
    </source>
</evidence>
<gene>
    <name evidence="1" type="ORF">M9H77_23336</name>
</gene>
<name>A0ACC0AX47_CATRO</name>
<proteinExistence type="predicted"/>
<keyword evidence="2" id="KW-1185">Reference proteome</keyword>
<protein>
    <submittedName>
        <fullName evidence="1">Uncharacterized protein</fullName>
    </submittedName>
</protein>
<comment type="caution">
    <text evidence="1">The sequence shown here is derived from an EMBL/GenBank/DDBJ whole genome shotgun (WGS) entry which is preliminary data.</text>
</comment>
<sequence length="323" mass="36863">MKANENGRKRSENDENEANNTHEEKLLPKELETNYLPHTVGLTLPLPLTLQIPDRAQEDSYQLESEHSPLKRKLTCNLIMSTDGHMPTQSHQEGPSDPSRMNLNETLRPMQQSIDRLARQFQSVALAVEELKKGKSSSTMKKRIGDNLGGFNSPHYQRPYDNVSTYGYHDIYQERPQHKGGRRGGLGGRGYHRPQEEYPRQEAWHDDNFYEDDGDNPNIGQAYHDGYYGNQQGDKALDKIKWKVRSFKGDSDPNVAGSIFFMGKLETNYLPRTVGLTLASPLQILNRGISNQEGHLRRDSDPILQAQEDSYQVTPTVDDRSRR</sequence>
<dbReference type="Proteomes" id="UP001060085">
    <property type="component" value="Linkage Group LG05"/>
</dbReference>
<dbReference type="EMBL" id="CM044705">
    <property type="protein sequence ID" value="KAI5664013.1"/>
    <property type="molecule type" value="Genomic_DNA"/>
</dbReference>